<dbReference type="EMBL" id="JARAKF010000002">
    <property type="protein sequence ID" value="MDU9000974.1"/>
    <property type="molecule type" value="Genomic_DNA"/>
</dbReference>
<evidence type="ECO:0008006" key="5">
    <source>
        <dbReference type="Google" id="ProtNLM"/>
    </source>
</evidence>
<name>A0ABU3V5C8_9ACTN</name>
<dbReference type="RefSeq" id="WP_316738243.1">
    <property type="nucleotide sequence ID" value="NZ_JARAKF010000002.1"/>
</dbReference>
<comment type="caution">
    <text evidence="3">The sequence shown here is derived from an EMBL/GenBank/DDBJ whole genome shotgun (WGS) entry which is preliminary data.</text>
</comment>
<protein>
    <recommendedName>
        <fullName evidence="5">Transmembrane protein</fullName>
    </recommendedName>
</protein>
<keyword evidence="4" id="KW-1185">Reference proteome</keyword>
<proteinExistence type="predicted"/>
<sequence length="247" mass="26094">MVADSFMQQLIASLARRTPVLDEPVPYPSGAADAKVSSRRGAGPILLGEDRPDFERTLDEVLKADPPGRTEHLNAEQLRSMAITAQEAIVAKAAPEYAHYLEVREQARIAHGPEAPTVSRASGAPVAAVITVLAPVLLGTAAAIFLLVGYVLRMASPRIAAASSLITTGWLFAAGTAASVLVAMVSLLLTALRNASVSPSHGDGAMTQEVAAARANWRQALRRRGLEPFLRDVRKAVNGGLDHDRAP</sequence>
<organism evidence="3 4">
    <name type="scientific">Streptomyces mirabilis</name>
    <dbReference type="NCBI Taxonomy" id="68239"/>
    <lineage>
        <taxon>Bacteria</taxon>
        <taxon>Bacillati</taxon>
        <taxon>Actinomycetota</taxon>
        <taxon>Actinomycetes</taxon>
        <taxon>Kitasatosporales</taxon>
        <taxon>Streptomycetaceae</taxon>
        <taxon>Streptomyces</taxon>
    </lineage>
</organism>
<feature type="region of interest" description="Disordered" evidence="1">
    <location>
        <begin position="22"/>
        <end position="49"/>
    </location>
</feature>
<gene>
    <name evidence="3" type="ORF">PU648_53625</name>
</gene>
<evidence type="ECO:0000256" key="2">
    <source>
        <dbReference type="SAM" id="Phobius"/>
    </source>
</evidence>
<evidence type="ECO:0000313" key="3">
    <source>
        <dbReference type="EMBL" id="MDU9000974.1"/>
    </source>
</evidence>
<evidence type="ECO:0000313" key="4">
    <source>
        <dbReference type="Proteomes" id="UP001257627"/>
    </source>
</evidence>
<keyword evidence="2" id="KW-0812">Transmembrane</keyword>
<accession>A0ABU3V5C8</accession>
<keyword evidence="2" id="KW-0472">Membrane</keyword>
<reference evidence="3 4" key="1">
    <citation type="submission" date="2023-02" db="EMBL/GenBank/DDBJ databases">
        <authorList>
            <person name="Maleckis M."/>
        </authorList>
    </citation>
    <scope>NUCLEOTIDE SEQUENCE [LARGE SCALE GENOMIC DNA]</scope>
    <source>
        <strain evidence="3 4">P8-A2</strain>
    </source>
</reference>
<feature type="transmembrane region" description="Helical" evidence="2">
    <location>
        <begin position="126"/>
        <end position="150"/>
    </location>
</feature>
<feature type="transmembrane region" description="Helical" evidence="2">
    <location>
        <begin position="170"/>
        <end position="192"/>
    </location>
</feature>
<dbReference type="Proteomes" id="UP001257627">
    <property type="component" value="Unassembled WGS sequence"/>
</dbReference>
<keyword evidence="2" id="KW-1133">Transmembrane helix</keyword>
<evidence type="ECO:0000256" key="1">
    <source>
        <dbReference type="SAM" id="MobiDB-lite"/>
    </source>
</evidence>